<proteinExistence type="predicted"/>
<accession>A0A1W6MIA2</accession>
<dbReference type="OrthoDB" id="709028at2"/>
<dbReference type="RefSeq" id="WP_085766104.1">
    <property type="nucleotide sequence ID" value="NZ_CP019344.1"/>
</dbReference>
<dbReference type="STRING" id="331648.BST97_04480"/>
<reference evidence="2 3" key="1">
    <citation type="submission" date="2016-11" db="EMBL/GenBank/DDBJ databases">
        <title>Trade-off between light-utilization and light-protection in marine flavobacteria.</title>
        <authorList>
            <person name="Kumagai Y."/>
        </authorList>
    </citation>
    <scope>NUCLEOTIDE SEQUENCE [LARGE SCALE GENOMIC DNA]</scope>
    <source>
        <strain evidence="2 3">JCM 13191</strain>
    </source>
</reference>
<feature type="transmembrane region" description="Helical" evidence="1">
    <location>
        <begin position="40"/>
        <end position="63"/>
    </location>
</feature>
<evidence type="ECO:0000256" key="1">
    <source>
        <dbReference type="SAM" id="Phobius"/>
    </source>
</evidence>
<organism evidence="2 3">
    <name type="scientific">Nonlabens spongiae</name>
    <dbReference type="NCBI Taxonomy" id="331648"/>
    <lineage>
        <taxon>Bacteria</taxon>
        <taxon>Pseudomonadati</taxon>
        <taxon>Bacteroidota</taxon>
        <taxon>Flavobacteriia</taxon>
        <taxon>Flavobacteriales</taxon>
        <taxon>Flavobacteriaceae</taxon>
        <taxon>Nonlabens</taxon>
    </lineage>
</organism>
<keyword evidence="1" id="KW-1133">Transmembrane helix</keyword>
<dbReference type="AlphaFoldDB" id="A0A1W6MIA2"/>
<feature type="transmembrane region" description="Helical" evidence="1">
    <location>
        <begin position="75"/>
        <end position="95"/>
    </location>
</feature>
<evidence type="ECO:0000313" key="2">
    <source>
        <dbReference type="EMBL" id="ARN77297.1"/>
    </source>
</evidence>
<dbReference type="Proteomes" id="UP000193431">
    <property type="component" value="Chromosome"/>
</dbReference>
<protein>
    <submittedName>
        <fullName evidence="2">Uncharacterized protein</fullName>
    </submittedName>
</protein>
<dbReference type="EMBL" id="CP019344">
    <property type="protein sequence ID" value="ARN77297.1"/>
    <property type="molecule type" value="Genomic_DNA"/>
</dbReference>
<gene>
    <name evidence="2" type="ORF">BST97_04480</name>
</gene>
<keyword evidence="1" id="KW-0472">Membrane</keyword>
<keyword evidence="3" id="KW-1185">Reference proteome</keyword>
<keyword evidence="1" id="KW-0812">Transmembrane</keyword>
<evidence type="ECO:0000313" key="3">
    <source>
        <dbReference type="Proteomes" id="UP000193431"/>
    </source>
</evidence>
<name>A0A1W6MIA2_9FLAO</name>
<sequence>MDQLDILKSKWQAQDASLPRYSSEKIKGLLHHKSSSIVKWLLFIAIGEFAFFCFLGIMSTSLYDDIDFVEIFGSWYIYGTSAFHYIIILFLYINFLKIIKI</sequence>